<evidence type="ECO:0000256" key="3">
    <source>
        <dbReference type="SAM" id="MobiDB-lite"/>
    </source>
</evidence>
<dbReference type="Gene3D" id="2.170.16.10">
    <property type="entry name" value="Hedgehog/Intein (Hint) domain"/>
    <property type="match status" value="1"/>
</dbReference>
<comment type="subcellular location">
    <subcellularLocation>
        <location evidence="1">Secreted</location>
    </subcellularLocation>
</comment>
<dbReference type="PRINTS" id="PR00313">
    <property type="entry name" value="CABNDNGRPT"/>
</dbReference>
<evidence type="ECO:0000256" key="1">
    <source>
        <dbReference type="ARBA" id="ARBA00004613"/>
    </source>
</evidence>
<dbReference type="PROSITE" id="PS00330">
    <property type="entry name" value="HEMOLYSIN_CALCIUM"/>
    <property type="match status" value="1"/>
</dbReference>
<feature type="region of interest" description="Disordered" evidence="3">
    <location>
        <begin position="224"/>
        <end position="243"/>
    </location>
</feature>
<dbReference type="InterPro" id="IPR028992">
    <property type="entry name" value="Hedgehog/Intein_dom"/>
</dbReference>
<dbReference type="Pfam" id="PF13403">
    <property type="entry name" value="Hint_2"/>
    <property type="match status" value="1"/>
</dbReference>
<evidence type="ECO:0000259" key="4">
    <source>
        <dbReference type="Pfam" id="PF13403"/>
    </source>
</evidence>
<protein>
    <submittedName>
        <fullName evidence="5">Hint domain-containing protein</fullName>
    </submittedName>
</protein>
<organism evidence="5 6">
    <name type="scientific">Aliisedimentitalea scapharcae</name>
    <dbReference type="NCBI Taxonomy" id="1524259"/>
    <lineage>
        <taxon>Bacteria</taxon>
        <taxon>Pseudomonadati</taxon>
        <taxon>Pseudomonadota</taxon>
        <taxon>Alphaproteobacteria</taxon>
        <taxon>Rhodobacterales</taxon>
        <taxon>Roseobacteraceae</taxon>
        <taxon>Aliisedimentitalea</taxon>
    </lineage>
</organism>
<evidence type="ECO:0000256" key="2">
    <source>
        <dbReference type="ARBA" id="ARBA00022525"/>
    </source>
</evidence>
<dbReference type="InterPro" id="IPR001343">
    <property type="entry name" value="Hemolysn_Ca-bd"/>
</dbReference>
<dbReference type="PANTHER" id="PTHR38340">
    <property type="entry name" value="S-LAYER PROTEIN"/>
    <property type="match status" value="1"/>
</dbReference>
<accession>A0ABZ2XPQ9</accession>
<reference evidence="5 6" key="1">
    <citation type="submission" date="2023-04" db="EMBL/GenBank/DDBJ databases">
        <title>Complete genome sequence of Alisedimentitalea scapharcae.</title>
        <authorList>
            <person name="Rong J.-C."/>
            <person name="Yi M.-L."/>
            <person name="Zhao Q."/>
        </authorList>
    </citation>
    <scope>NUCLEOTIDE SEQUENCE [LARGE SCALE GENOMIC DNA]</scope>
    <source>
        <strain evidence="5 6">KCTC 42119</strain>
    </source>
</reference>
<dbReference type="InterPro" id="IPR018511">
    <property type="entry name" value="Hemolysin-typ_Ca-bd_CS"/>
</dbReference>
<dbReference type="SUPFAM" id="SSF51120">
    <property type="entry name" value="beta-Roll"/>
    <property type="match status" value="2"/>
</dbReference>
<dbReference type="EMBL" id="CP123584">
    <property type="protein sequence ID" value="WZK87858.1"/>
    <property type="molecule type" value="Genomic_DNA"/>
</dbReference>
<feature type="domain" description="Hedgehog/Intein (Hint)" evidence="4">
    <location>
        <begin position="501"/>
        <end position="640"/>
    </location>
</feature>
<dbReference type="RefSeq" id="WP_406645185.1">
    <property type="nucleotide sequence ID" value="NZ_CP123584.1"/>
</dbReference>
<evidence type="ECO:0000313" key="5">
    <source>
        <dbReference type="EMBL" id="WZK87858.1"/>
    </source>
</evidence>
<dbReference type="InterPro" id="IPR011049">
    <property type="entry name" value="Serralysin-like_metalloprot_C"/>
</dbReference>
<dbReference type="Gene3D" id="2.150.10.10">
    <property type="entry name" value="Serralysin-like metalloprotease, C-terminal"/>
    <property type="match status" value="2"/>
</dbReference>
<dbReference type="InterPro" id="IPR050557">
    <property type="entry name" value="RTX_toxin/Mannuronan_C5-epim"/>
</dbReference>
<dbReference type="InterPro" id="IPR036844">
    <property type="entry name" value="Hint_dom_sf"/>
</dbReference>
<dbReference type="PANTHER" id="PTHR38340:SF1">
    <property type="entry name" value="S-LAYER PROTEIN"/>
    <property type="match status" value="1"/>
</dbReference>
<dbReference type="SUPFAM" id="SSF51294">
    <property type="entry name" value="Hedgehog/intein (Hint) domain"/>
    <property type="match status" value="1"/>
</dbReference>
<keyword evidence="6" id="KW-1185">Reference proteome</keyword>
<proteinExistence type="predicted"/>
<name>A0ABZ2XPQ9_9RHOB</name>
<dbReference type="Pfam" id="PF00353">
    <property type="entry name" value="HemolysinCabind"/>
    <property type="match status" value="2"/>
</dbReference>
<dbReference type="Proteomes" id="UP001623232">
    <property type="component" value="Chromosome"/>
</dbReference>
<sequence>MPDGYLVSLGADQTLTKADGISGSLFTFTEDTNLGSGEWAWSGTFGFTTYYNELETGDYILATNGNVYFVPDLGPVGTLTSAETVTIPFYSELNIVTGTDGDDVINNGYVDANGNGINDTASNEDFVLGLAGNDDIRSASGNDTVYGGSGDDIIRGNSGDDILYGDGPGSTTESLNWFAEGTDGTDLSDFTQNTGDIDVSVTFTDDGDNDPEFVVETTDQTYVGSGEPFSDHSSLNLSGQGSGPTSTTTFNFSASTGADVQDEVENVTFRINDIDFFAGNHRDILTINAYDADGNPVAVDITIDESGGSPGTVVGNTLTAGDFTGSQLDQSGSALIEIAGPVSQIEVIYENGQGGNQAIWVSDVYFDTIPNIDGNDTLNGGTGNDELFGMGGDDVLVGGRGADEMSGGAGNDTLNVGEGDDADGGDGDDLFVLTNTNDPGSADITIVGGEGDETDGDTLDFNGLADLSTLNLTTNTPDEKAGTVEMTDGSLVTFSNIENIICFTPGTLIATDKGPRAIETLAPGDLLATRDNGLQPLRWIGSRRVQAKGKFAPIEISTAILQDASAPLLVSPQHRILWTGARAQLLFGDREVLVAAKHLLGHDGVQKRESSAVTYLHLMLDQHEVIYANGAATESFYPGDSALTALRDPCREEMFSLFPELRSHKASFGDTARICLKRHEAQLLAA</sequence>
<evidence type="ECO:0000313" key="6">
    <source>
        <dbReference type="Proteomes" id="UP001623232"/>
    </source>
</evidence>
<gene>
    <name evidence="5" type="ORF">QEZ52_14745</name>
</gene>
<keyword evidence="2" id="KW-0964">Secreted</keyword>